<accession>A0A939T649</accession>
<evidence type="ECO:0000313" key="5">
    <source>
        <dbReference type="Proteomes" id="UP000669179"/>
    </source>
</evidence>
<dbReference type="SMART" id="SM00903">
    <property type="entry name" value="Flavin_Reduct"/>
    <property type="match status" value="1"/>
</dbReference>
<comment type="caution">
    <text evidence="4">The sequence shown here is derived from an EMBL/GenBank/DDBJ whole genome shotgun (WGS) entry which is preliminary data.</text>
</comment>
<dbReference type="Gene3D" id="2.30.110.10">
    <property type="entry name" value="Electron Transport, Fmn-binding Protein, Chain A"/>
    <property type="match status" value="1"/>
</dbReference>
<evidence type="ECO:0000256" key="1">
    <source>
        <dbReference type="ARBA" id="ARBA00008898"/>
    </source>
</evidence>
<proteinExistence type="inferred from homology"/>
<evidence type="ECO:0000256" key="2">
    <source>
        <dbReference type="ARBA" id="ARBA00023002"/>
    </source>
</evidence>
<dbReference type="GO" id="GO:0042602">
    <property type="term" value="F:riboflavin reductase (NADPH) activity"/>
    <property type="evidence" value="ECO:0007669"/>
    <property type="project" value="TreeGrafter"/>
</dbReference>
<dbReference type="Proteomes" id="UP000669179">
    <property type="component" value="Unassembled WGS sequence"/>
</dbReference>
<comment type="similarity">
    <text evidence="1">Belongs to the non-flavoprotein flavin reductase family.</text>
</comment>
<dbReference type="InterPro" id="IPR000891">
    <property type="entry name" value="PYR_CT"/>
</dbReference>
<dbReference type="PANTHER" id="PTHR30466:SF11">
    <property type="entry name" value="FLAVIN-DEPENDENT MONOOXYGENASE, REDUCTASE SUBUNIT HSAB"/>
    <property type="match status" value="1"/>
</dbReference>
<dbReference type="InterPro" id="IPR050268">
    <property type="entry name" value="NADH-dep_flavin_reductase"/>
</dbReference>
<dbReference type="Pfam" id="PF00682">
    <property type="entry name" value="HMGL-like"/>
    <property type="match status" value="1"/>
</dbReference>
<dbReference type="SUPFAM" id="SSF50475">
    <property type="entry name" value="FMN-binding split barrel"/>
    <property type="match status" value="1"/>
</dbReference>
<name>A0A939T649_9ACTN</name>
<reference evidence="4" key="1">
    <citation type="submission" date="2021-03" db="EMBL/GenBank/DDBJ databases">
        <authorList>
            <person name="Kanchanasin P."/>
            <person name="Saeng-In P."/>
            <person name="Phongsopitanun W."/>
            <person name="Yuki M."/>
            <person name="Kudo T."/>
            <person name="Ohkuma M."/>
            <person name="Tanasupawat S."/>
        </authorList>
    </citation>
    <scope>NUCLEOTIDE SEQUENCE</scope>
    <source>
        <strain evidence="4">GKU 128</strain>
    </source>
</reference>
<protein>
    <submittedName>
        <fullName evidence="4">Flavin reductase</fullName>
    </submittedName>
</protein>
<dbReference type="PANTHER" id="PTHR30466">
    <property type="entry name" value="FLAVIN REDUCTASE"/>
    <property type="match status" value="1"/>
</dbReference>
<feature type="domain" description="Flavin reductase like" evidence="3">
    <location>
        <begin position="11"/>
        <end position="155"/>
    </location>
</feature>
<dbReference type="Gene3D" id="3.20.20.70">
    <property type="entry name" value="Aldolase class I"/>
    <property type="match status" value="1"/>
</dbReference>
<dbReference type="Pfam" id="PF01613">
    <property type="entry name" value="Flavin_Reduct"/>
    <property type="match status" value="1"/>
</dbReference>
<organism evidence="4 5">
    <name type="scientific">Actinomadura barringtoniae</name>
    <dbReference type="NCBI Taxonomy" id="1427535"/>
    <lineage>
        <taxon>Bacteria</taxon>
        <taxon>Bacillati</taxon>
        <taxon>Actinomycetota</taxon>
        <taxon>Actinomycetes</taxon>
        <taxon>Streptosporangiales</taxon>
        <taxon>Thermomonosporaceae</taxon>
        <taxon>Actinomadura</taxon>
    </lineage>
</organism>
<dbReference type="AlphaFoldDB" id="A0A939T649"/>
<keyword evidence="2" id="KW-0560">Oxidoreductase</keyword>
<gene>
    <name evidence="4" type="ORF">J4573_12230</name>
</gene>
<dbReference type="InterPro" id="IPR013785">
    <property type="entry name" value="Aldolase_TIM"/>
</dbReference>
<evidence type="ECO:0000313" key="4">
    <source>
        <dbReference type="EMBL" id="MBO2447862.1"/>
    </source>
</evidence>
<dbReference type="InterPro" id="IPR012349">
    <property type="entry name" value="Split_barrel_FMN-bd"/>
</dbReference>
<keyword evidence="5" id="KW-1185">Reference proteome</keyword>
<dbReference type="SUPFAM" id="SSF51569">
    <property type="entry name" value="Aldolase"/>
    <property type="match status" value="1"/>
</dbReference>
<sequence length="436" mass="45895">MIDAEAFRAALSQWPTGVGVVTTVAGDGWHGMTASSVCSVSLDPPLVLVCLAEQIYTHRLVAESGVFAISFLAKDQTRIGEIFAGRVAGDRFAGRTWEPRQTGAPVLADAVGWLDCRVVHAYPGGDHTIFVGAVQAAGTPRRTAPLLFHSRAWGQLADPLPAEMTVADTGLAAVLQRRLQPNGTAPARVTRHDAHRLLAALRSAGVRTRLDIESLALSGIPPAVTDGNWSVVLHDPAQVARLAGARDGVVEVHAAAERPDLVTREIVNESRRRGLATVARISDAFAPARTSAVLDAVERLAGLGCTEIALDEGSAPASPLHVRNLLQEAVARARPTPLRLRLHEAYGLGLVNALTALKSGVHRFDVTLGGIDGGLCAEDLLFLATQLAITSPVDRAGLVSAATELERLWGAVLPGRTYRVAAGPALITADDEKGTP</sequence>
<dbReference type="GO" id="GO:0010181">
    <property type="term" value="F:FMN binding"/>
    <property type="evidence" value="ECO:0007669"/>
    <property type="project" value="InterPro"/>
</dbReference>
<dbReference type="RefSeq" id="WP_208255485.1">
    <property type="nucleotide sequence ID" value="NZ_JAGEOJ010000004.1"/>
</dbReference>
<dbReference type="EMBL" id="JAGEOJ010000004">
    <property type="protein sequence ID" value="MBO2447862.1"/>
    <property type="molecule type" value="Genomic_DNA"/>
</dbReference>
<evidence type="ECO:0000259" key="3">
    <source>
        <dbReference type="SMART" id="SM00903"/>
    </source>
</evidence>
<dbReference type="InterPro" id="IPR002563">
    <property type="entry name" value="Flavin_Rdtase-like_dom"/>
</dbReference>